<feature type="region of interest" description="Disordered" evidence="2">
    <location>
        <begin position="131"/>
        <end position="170"/>
    </location>
</feature>
<feature type="compositionally biased region" description="Polar residues" evidence="2">
    <location>
        <begin position="480"/>
        <end position="500"/>
    </location>
</feature>
<evidence type="ECO:0000313" key="3">
    <source>
        <dbReference type="EMBL" id="KAK7047777.1"/>
    </source>
</evidence>
<accession>A0AAW0D8F2</accession>
<evidence type="ECO:0000256" key="1">
    <source>
        <dbReference type="SAM" id="Coils"/>
    </source>
</evidence>
<feature type="compositionally biased region" description="Basic and acidic residues" evidence="2">
    <location>
        <begin position="94"/>
        <end position="103"/>
    </location>
</feature>
<organism evidence="3 4">
    <name type="scientific">Paramarasmius palmivorus</name>
    <dbReference type="NCBI Taxonomy" id="297713"/>
    <lineage>
        <taxon>Eukaryota</taxon>
        <taxon>Fungi</taxon>
        <taxon>Dikarya</taxon>
        <taxon>Basidiomycota</taxon>
        <taxon>Agaricomycotina</taxon>
        <taxon>Agaricomycetes</taxon>
        <taxon>Agaricomycetidae</taxon>
        <taxon>Agaricales</taxon>
        <taxon>Marasmiineae</taxon>
        <taxon>Marasmiaceae</taxon>
        <taxon>Paramarasmius</taxon>
    </lineage>
</organism>
<feature type="compositionally biased region" description="Basic and acidic residues" evidence="2">
    <location>
        <begin position="315"/>
        <end position="324"/>
    </location>
</feature>
<feature type="region of interest" description="Disordered" evidence="2">
    <location>
        <begin position="615"/>
        <end position="660"/>
    </location>
</feature>
<evidence type="ECO:0000313" key="4">
    <source>
        <dbReference type="Proteomes" id="UP001383192"/>
    </source>
</evidence>
<comment type="caution">
    <text evidence="3">The sequence shown here is derived from an EMBL/GenBank/DDBJ whole genome shotgun (WGS) entry which is preliminary data.</text>
</comment>
<feature type="region of interest" description="Disordered" evidence="2">
    <location>
        <begin position="254"/>
        <end position="324"/>
    </location>
</feature>
<feature type="region of interest" description="Disordered" evidence="2">
    <location>
        <begin position="76"/>
        <end position="103"/>
    </location>
</feature>
<feature type="region of interest" description="Disordered" evidence="2">
    <location>
        <begin position="1035"/>
        <end position="1157"/>
    </location>
</feature>
<sequence length="1283" mass="143484">MSLAFYKEQRYDLQGQEEINFLRSQGHEDSYITQTLIPLRKKGRRRWQNRISAKKSYERHREIKRDVFRMRSAAQRAKMAEEDPSYHRRKKLAQQREWREKNREKLAEKARLRRMKIKRLFLKPLQIVESRHCDSDHESPLPPSDPPSPASSEDIFTITPPPHPPLPPKVPTDWHRFGTANQYKPARVLFRQWISPNTVKVSTVQQGPRIGSSKTRRDPVLYSFQKKEYREQDNAEAVRFMTVAKRVPLCDRPEEEVHGAASSSSPHVDRSPDPPQHIPMSPRETDRTTQAQATSETVQPAPLHKPVTASISRANDMHSTAKRDGARVISRRYYQRNRAKVLAKAARYRKEKRAQLQSCGDGEQLDEARSERTNLLSKRTKTENRIAKLQYEIAAASSSTSSTTTNQRLLRELREKIESLDEIEQALARQKEKVKQLELAAGSAAQASLPKDSESKSRIDDSHPETPGSKRERPADAETETSSVKRARTVSTEETPSSGVQLIADSQDGVQYEKTSSLRLPFIQETPHYHFPDVEMVGNIWSSSNAPVDFHSGVLGVNQPPTKDFDNGYANHHTPPTLSDASLASFTNPVPDHTMAPSAPDGYVVNCYQSTEYEFPGRPVEQDRNVPDNYISPHNDDSTTRSSSDMGLGGTLRSEDDVNASSNPAAPALYAGAGVNGLGMLYNPGCNSASSSHFYLSDGSLEPSSFDSLTLPSRNSYHPSPTHQHHTNSFIDPTSNHTRILTTQMAYQPQKLVAGAQEMNLISSSHDLNLEEQTNPQEPSSDESQGRVLVEKYGRNKAKTATILVLPKPLTLDETISKMKVFNDTRDFPTINDPSDCWSLARDLGHSDKGVPLGLPTNIHGVPLRTLMEQHLLSPDVKANPDGSLPMDPEIARAEEIWEETVELEQKKDEKFYIQRADESDFEYNSRMHETFCDGSENHLKSGGLPGRYTLPFKAREWLRTDARHGRLAGFQSIEFALTALTTSCGLLKCIYHHNSMKNLGKHDLSSREEYQRVYEEREAILAFILAKKTAEKEGRAGLKGNVEQSGAGPSGDVTSAVDGVMVEKEGPAENAVTKGVIGTSKKTSAKNAKNGKKAGKGEEEAEEEIKVPALPKSLLTGTPEQGIRPRADKKEAAAKAQATESGTKGKGKSSDDVPQRKRGYAHCGCRLIDLLAGFYLWKVQSIYSPTLDIRETYANNHLQPYSRNFLLDAVERISGARVIDSFAYTLVEDATGRYYVENRPEWILTKTINRCQAARDEIVSARAEKLAMVKSAEEVADNRPIN</sequence>
<protein>
    <recommendedName>
        <fullName evidence="5">BZIP domain-containing protein</fullName>
    </recommendedName>
</protein>
<keyword evidence="4" id="KW-1185">Reference proteome</keyword>
<proteinExistence type="predicted"/>
<feature type="compositionally biased region" description="Low complexity" evidence="2">
    <location>
        <begin position="1079"/>
        <end position="1089"/>
    </location>
</feature>
<feature type="region of interest" description="Disordered" evidence="2">
    <location>
        <begin position="442"/>
        <end position="506"/>
    </location>
</feature>
<feature type="compositionally biased region" description="Pro residues" evidence="2">
    <location>
        <begin position="140"/>
        <end position="149"/>
    </location>
</feature>
<dbReference type="Proteomes" id="UP001383192">
    <property type="component" value="Unassembled WGS sequence"/>
</dbReference>
<dbReference type="EMBL" id="JAYKXP010000018">
    <property type="protein sequence ID" value="KAK7047777.1"/>
    <property type="molecule type" value="Genomic_DNA"/>
</dbReference>
<evidence type="ECO:0008006" key="5">
    <source>
        <dbReference type="Google" id="ProtNLM"/>
    </source>
</evidence>
<feature type="compositionally biased region" description="Polar residues" evidence="2">
    <location>
        <begin position="288"/>
        <end position="298"/>
    </location>
</feature>
<feature type="compositionally biased region" description="Basic and acidic residues" evidence="2">
    <location>
        <begin position="451"/>
        <end position="476"/>
    </location>
</feature>
<keyword evidence="1" id="KW-0175">Coiled coil</keyword>
<feature type="coiled-coil region" evidence="1">
    <location>
        <begin position="365"/>
        <end position="440"/>
    </location>
</feature>
<gene>
    <name evidence="3" type="ORF">VNI00_006105</name>
</gene>
<name>A0AAW0D8F2_9AGAR</name>
<evidence type="ECO:0000256" key="2">
    <source>
        <dbReference type="SAM" id="MobiDB-lite"/>
    </source>
</evidence>
<feature type="compositionally biased region" description="Basic and acidic residues" evidence="2">
    <location>
        <begin position="1124"/>
        <end position="1134"/>
    </location>
</feature>
<feature type="compositionally biased region" description="Pro residues" evidence="2">
    <location>
        <begin position="159"/>
        <end position="170"/>
    </location>
</feature>
<reference evidence="3 4" key="1">
    <citation type="submission" date="2024-01" db="EMBL/GenBank/DDBJ databases">
        <title>A draft genome for a cacao thread blight-causing isolate of Paramarasmius palmivorus.</title>
        <authorList>
            <person name="Baruah I.K."/>
            <person name="Bukari Y."/>
            <person name="Amoako-Attah I."/>
            <person name="Meinhardt L.W."/>
            <person name="Bailey B.A."/>
            <person name="Cohen S.P."/>
        </authorList>
    </citation>
    <scope>NUCLEOTIDE SEQUENCE [LARGE SCALE GENOMIC DNA]</scope>
    <source>
        <strain evidence="3 4">GH-12</strain>
    </source>
</reference>